<gene>
    <name evidence="2" type="ORF">SDC9_23396</name>
</gene>
<feature type="transmembrane region" description="Helical" evidence="1">
    <location>
        <begin position="73"/>
        <end position="97"/>
    </location>
</feature>
<reference evidence="2" key="1">
    <citation type="submission" date="2019-08" db="EMBL/GenBank/DDBJ databases">
        <authorList>
            <person name="Kucharzyk K."/>
            <person name="Murdoch R.W."/>
            <person name="Higgins S."/>
            <person name="Loffler F."/>
        </authorList>
    </citation>
    <scope>NUCLEOTIDE SEQUENCE</scope>
</reference>
<comment type="caution">
    <text evidence="2">The sequence shown here is derived from an EMBL/GenBank/DDBJ whole genome shotgun (WGS) entry which is preliminary data.</text>
</comment>
<accession>A0A644UF94</accession>
<keyword evidence="1" id="KW-0472">Membrane</keyword>
<keyword evidence="1" id="KW-0812">Transmembrane</keyword>
<name>A0A644UF94_9ZZZZ</name>
<evidence type="ECO:0000256" key="1">
    <source>
        <dbReference type="SAM" id="Phobius"/>
    </source>
</evidence>
<evidence type="ECO:0000313" key="2">
    <source>
        <dbReference type="EMBL" id="MPL77540.1"/>
    </source>
</evidence>
<protein>
    <submittedName>
        <fullName evidence="2">Uncharacterized protein</fullName>
    </submittedName>
</protein>
<sequence length="98" mass="10999">MWKNNNFFIGMLASLLLTLASAALVLLAGPPVYRLLSLSGPENKLLLLAFLPGVLLMRWYMRKLRFDKAGMGALLIVFVSIILYFVLIEGGEFSIYIF</sequence>
<proteinExistence type="predicted"/>
<dbReference type="AlphaFoldDB" id="A0A644UF94"/>
<feature type="transmembrane region" description="Helical" evidence="1">
    <location>
        <begin position="44"/>
        <end position="61"/>
    </location>
</feature>
<organism evidence="2">
    <name type="scientific">bioreactor metagenome</name>
    <dbReference type="NCBI Taxonomy" id="1076179"/>
    <lineage>
        <taxon>unclassified sequences</taxon>
        <taxon>metagenomes</taxon>
        <taxon>ecological metagenomes</taxon>
    </lineage>
</organism>
<keyword evidence="1" id="KW-1133">Transmembrane helix</keyword>
<dbReference type="EMBL" id="VSSQ01000108">
    <property type="protein sequence ID" value="MPL77540.1"/>
    <property type="molecule type" value="Genomic_DNA"/>
</dbReference>